<dbReference type="AlphaFoldDB" id="A0ABD3PFJ4"/>
<gene>
    <name evidence="3" type="ORF">HJC23_013255</name>
</gene>
<dbReference type="Proteomes" id="UP001516023">
    <property type="component" value="Unassembled WGS sequence"/>
</dbReference>
<protein>
    <submittedName>
        <fullName evidence="3">Uncharacterized protein</fullName>
    </submittedName>
</protein>
<keyword evidence="2" id="KW-0732">Signal</keyword>
<evidence type="ECO:0000256" key="2">
    <source>
        <dbReference type="SAM" id="SignalP"/>
    </source>
</evidence>
<feature type="signal peptide" evidence="2">
    <location>
        <begin position="1"/>
        <end position="23"/>
    </location>
</feature>
<feature type="compositionally biased region" description="Basic and acidic residues" evidence="1">
    <location>
        <begin position="126"/>
        <end position="138"/>
    </location>
</feature>
<accession>A0ABD3PFJ4</accession>
<proteinExistence type="predicted"/>
<evidence type="ECO:0000256" key="1">
    <source>
        <dbReference type="SAM" id="MobiDB-lite"/>
    </source>
</evidence>
<feature type="region of interest" description="Disordered" evidence="1">
    <location>
        <begin position="97"/>
        <end position="151"/>
    </location>
</feature>
<evidence type="ECO:0000313" key="3">
    <source>
        <dbReference type="EMBL" id="KAL3786920.1"/>
    </source>
</evidence>
<feature type="compositionally biased region" description="Acidic residues" evidence="1">
    <location>
        <begin position="115"/>
        <end position="124"/>
    </location>
</feature>
<feature type="compositionally biased region" description="Basic and acidic residues" evidence="1">
    <location>
        <begin position="25"/>
        <end position="49"/>
    </location>
</feature>
<feature type="chain" id="PRO_5044771684" evidence="2">
    <location>
        <begin position="24"/>
        <end position="320"/>
    </location>
</feature>
<sequence length="320" mass="36233">MKSQHGSSLLLPFLLASLQPSAGREYSRRRLGRAHDRQQQQQQRDHDSSLNRSSFYDLSPLSQEEKLRMIQTAISVTKLGDSIDWDEQKDKFREAVFRDLGGGRNHTQASRDQMSDDETADTEADAASKQEGGEKITEPAKSTSRHLQSSSKIDGDVFDQYEYDTGACPDAGSLGVPCAPDNLAQLCNKYDRDEGSFRECFQACGPAFCCIHDADRELNYLAPNCNTDENCPGYNWCYIAWWKMHDTIGPALFLRLEQDDNFYDIAADEIAGDVTNDPVYTQILLHHFDDIEVIINDGTVDNEFNADRIFLDPEYWDTDI</sequence>
<comment type="caution">
    <text evidence="3">The sequence shown here is derived from an EMBL/GenBank/DDBJ whole genome shotgun (WGS) entry which is preliminary data.</text>
</comment>
<organism evidence="3 4">
    <name type="scientific">Cyclotella cryptica</name>
    <dbReference type="NCBI Taxonomy" id="29204"/>
    <lineage>
        <taxon>Eukaryota</taxon>
        <taxon>Sar</taxon>
        <taxon>Stramenopiles</taxon>
        <taxon>Ochrophyta</taxon>
        <taxon>Bacillariophyta</taxon>
        <taxon>Coscinodiscophyceae</taxon>
        <taxon>Thalassiosirophycidae</taxon>
        <taxon>Stephanodiscales</taxon>
        <taxon>Stephanodiscaceae</taxon>
        <taxon>Cyclotella</taxon>
    </lineage>
</organism>
<keyword evidence="4" id="KW-1185">Reference proteome</keyword>
<feature type="region of interest" description="Disordered" evidence="1">
    <location>
        <begin position="24"/>
        <end position="58"/>
    </location>
</feature>
<reference evidence="3 4" key="1">
    <citation type="journal article" date="2020" name="G3 (Bethesda)">
        <title>Improved Reference Genome for Cyclotella cryptica CCMP332, a Model for Cell Wall Morphogenesis, Salinity Adaptation, and Lipid Production in Diatoms (Bacillariophyta).</title>
        <authorList>
            <person name="Roberts W.R."/>
            <person name="Downey K.M."/>
            <person name="Ruck E.C."/>
            <person name="Traller J.C."/>
            <person name="Alverson A.J."/>
        </authorList>
    </citation>
    <scope>NUCLEOTIDE SEQUENCE [LARGE SCALE GENOMIC DNA]</scope>
    <source>
        <strain evidence="3 4">CCMP332</strain>
    </source>
</reference>
<dbReference type="EMBL" id="JABMIG020000185">
    <property type="protein sequence ID" value="KAL3786920.1"/>
    <property type="molecule type" value="Genomic_DNA"/>
</dbReference>
<feature type="compositionally biased region" description="Polar residues" evidence="1">
    <location>
        <begin position="140"/>
        <end position="151"/>
    </location>
</feature>
<evidence type="ECO:0000313" key="4">
    <source>
        <dbReference type="Proteomes" id="UP001516023"/>
    </source>
</evidence>
<name>A0ABD3PFJ4_9STRA</name>